<dbReference type="Pfam" id="PF00149">
    <property type="entry name" value="Metallophos"/>
    <property type="match status" value="1"/>
</dbReference>
<dbReference type="OrthoDB" id="9775118at2"/>
<reference evidence="4 5" key="1">
    <citation type="submission" date="2016-10" db="EMBL/GenBank/DDBJ databases">
        <authorList>
            <person name="de Groot N.N."/>
        </authorList>
    </citation>
    <scope>NUCLEOTIDE SEQUENCE [LARGE SCALE GENOMIC DNA]</scope>
    <source>
        <strain evidence="4 5">DSM 19012</strain>
    </source>
</reference>
<evidence type="ECO:0000313" key="4">
    <source>
        <dbReference type="EMBL" id="SFE99311.1"/>
    </source>
</evidence>
<organism evidence="4 5">
    <name type="scientific">Thermophagus xiamenensis</name>
    <dbReference type="NCBI Taxonomy" id="385682"/>
    <lineage>
        <taxon>Bacteria</taxon>
        <taxon>Pseudomonadati</taxon>
        <taxon>Bacteroidota</taxon>
        <taxon>Bacteroidia</taxon>
        <taxon>Marinilabiliales</taxon>
        <taxon>Marinilabiliaceae</taxon>
        <taxon>Thermophagus</taxon>
    </lineage>
</organism>
<dbReference type="GO" id="GO:0009166">
    <property type="term" value="P:nucleotide catabolic process"/>
    <property type="evidence" value="ECO:0007669"/>
    <property type="project" value="InterPro"/>
</dbReference>
<dbReference type="InterPro" id="IPR006311">
    <property type="entry name" value="TAT_signal"/>
</dbReference>
<dbReference type="Proteomes" id="UP000181976">
    <property type="component" value="Unassembled WGS sequence"/>
</dbReference>
<dbReference type="PROSITE" id="PS51318">
    <property type="entry name" value="TAT"/>
    <property type="match status" value="1"/>
</dbReference>
<dbReference type="RefSeq" id="WP_010528042.1">
    <property type="nucleotide sequence ID" value="NZ_AFSL01000069.1"/>
</dbReference>
<evidence type="ECO:0000256" key="1">
    <source>
        <dbReference type="ARBA" id="ARBA00006654"/>
    </source>
</evidence>
<dbReference type="PANTHER" id="PTHR11575">
    <property type="entry name" value="5'-NUCLEOTIDASE-RELATED"/>
    <property type="match status" value="1"/>
</dbReference>
<dbReference type="InterPro" id="IPR004843">
    <property type="entry name" value="Calcineurin-like_PHP"/>
</dbReference>
<dbReference type="GO" id="GO:0046872">
    <property type="term" value="F:metal ion binding"/>
    <property type="evidence" value="ECO:0007669"/>
    <property type="project" value="InterPro"/>
</dbReference>
<feature type="signal peptide" evidence="2">
    <location>
        <begin position="1"/>
        <end position="29"/>
    </location>
</feature>
<keyword evidence="2" id="KW-0732">Signal</keyword>
<evidence type="ECO:0000313" key="5">
    <source>
        <dbReference type="Proteomes" id="UP000181976"/>
    </source>
</evidence>
<dbReference type="GO" id="GO:0016788">
    <property type="term" value="F:hydrolase activity, acting on ester bonds"/>
    <property type="evidence" value="ECO:0007669"/>
    <property type="project" value="InterPro"/>
</dbReference>
<dbReference type="GO" id="GO:0000166">
    <property type="term" value="F:nucleotide binding"/>
    <property type="evidence" value="ECO:0007669"/>
    <property type="project" value="UniProtKB-KW"/>
</dbReference>
<evidence type="ECO:0000256" key="2">
    <source>
        <dbReference type="RuleBase" id="RU362119"/>
    </source>
</evidence>
<evidence type="ECO:0000259" key="3">
    <source>
        <dbReference type="Pfam" id="PF00149"/>
    </source>
</evidence>
<dbReference type="InParanoid" id="A0A1I2F459"/>
<dbReference type="SUPFAM" id="SSF56300">
    <property type="entry name" value="Metallo-dependent phosphatases"/>
    <property type="match status" value="1"/>
</dbReference>
<dbReference type="PRINTS" id="PR01607">
    <property type="entry name" value="APYRASEFAMLY"/>
</dbReference>
<comment type="similarity">
    <text evidence="1 2">Belongs to the 5'-nucleotidase family.</text>
</comment>
<feature type="domain" description="Calcineurin-like phosphoesterase" evidence="3">
    <location>
        <begin position="34"/>
        <end position="252"/>
    </location>
</feature>
<feature type="chain" id="PRO_5010001298" evidence="2">
    <location>
        <begin position="30"/>
        <end position="302"/>
    </location>
</feature>
<keyword evidence="2" id="KW-0378">Hydrolase</keyword>
<dbReference type="STRING" id="385682.SAMN05444380_1266"/>
<dbReference type="PROSITE" id="PS00785">
    <property type="entry name" value="5_NUCLEOTIDASE_1"/>
    <property type="match status" value="1"/>
</dbReference>
<dbReference type="Gene3D" id="3.60.21.10">
    <property type="match status" value="1"/>
</dbReference>
<gene>
    <name evidence="4" type="ORF">SAMN05444380_1266</name>
</gene>
<accession>A0A1I2F459</accession>
<protein>
    <submittedName>
        <fullName evidence="4">5'-nucleotidase</fullName>
    </submittedName>
</protein>
<dbReference type="PROSITE" id="PS00786">
    <property type="entry name" value="5_NUCLEOTIDASE_2"/>
    <property type="match status" value="1"/>
</dbReference>
<keyword evidence="5" id="KW-1185">Reference proteome</keyword>
<keyword evidence="2" id="KW-0547">Nucleotide-binding</keyword>
<dbReference type="InterPro" id="IPR006179">
    <property type="entry name" value="5_nucleotidase/apyrase"/>
</dbReference>
<sequence>MNTNRRTFLKTLIGGGVALSLPLPLLAKASGQSLTILHTNDVHSHLEPFPVNHPKFPNQGGFARRATLIQQLRQKHSNVLLLDAGDIFQGTPYFNFFGGKPELELMSKMKYDAATIGNHEFDNGMDHLARQLQYANFPFISTNYDFSQTVLKDKIIPWKIIEKGPFRVGLIGLGVNPGGLVSPANYEGMKWLDPVETGEKTARFLKEEKKCNLVIALSHMGYTSAPDRPESDKKTAALTASIDIIIGGHSHTFMPKPEIVKNKVGKPVIINQVGWAGVILGHMEIIPDKKEPLFLATQHLIK</sequence>
<dbReference type="InterPro" id="IPR029052">
    <property type="entry name" value="Metallo-depent_PP-like"/>
</dbReference>
<dbReference type="InterPro" id="IPR006146">
    <property type="entry name" value="5'-Nucleotdase_CS"/>
</dbReference>
<dbReference type="eggNOG" id="COG0737">
    <property type="taxonomic scope" value="Bacteria"/>
</dbReference>
<dbReference type="EMBL" id="FONA01000026">
    <property type="protein sequence ID" value="SFE99311.1"/>
    <property type="molecule type" value="Genomic_DNA"/>
</dbReference>
<dbReference type="PANTHER" id="PTHR11575:SF24">
    <property type="entry name" value="5'-NUCLEOTIDASE"/>
    <property type="match status" value="1"/>
</dbReference>
<name>A0A1I2F459_9BACT</name>
<proteinExistence type="inferred from homology"/>
<dbReference type="AlphaFoldDB" id="A0A1I2F459"/>